<organism evidence="2">
    <name type="scientific">Culex pipiens</name>
    <name type="common">House mosquito</name>
    <dbReference type="NCBI Taxonomy" id="7175"/>
    <lineage>
        <taxon>Eukaryota</taxon>
        <taxon>Metazoa</taxon>
        <taxon>Ecdysozoa</taxon>
        <taxon>Arthropoda</taxon>
        <taxon>Hexapoda</taxon>
        <taxon>Insecta</taxon>
        <taxon>Pterygota</taxon>
        <taxon>Neoptera</taxon>
        <taxon>Endopterygota</taxon>
        <taxon>Diptera</taxon>
        <taxon>Nematocera</taxon>
        <taxon>Culicoidea</taxon>
        <taxon>Culicidae</taxon>
        <taxon>Culicinae</taxon>
        <taxon>Culicini</taxon>
        <taxon>Culex</taxon>
        <taxon>Culex</taxon>
    </lineage>
</organism>
<keyword evidence="1" id="KW-0732">Signal</keyword>
<reference evidence="2" key="1">
    <citation type="submission" date="2021-05" db="EMBL/GenBank/DDBJ databases">
        <authorList>
            <person name="Alioto T."/>
            <person name="Alioto T."/>
            <person name="Gomez Garrido J."/>
        </authorList>
    </citation>
    <scope>NUCLEOTIDE SEQUENCE</scope>
</reference>
<dbReference type="EMBL" id="HBUE01176853">
    <property type="protein sequence ID" value="CAG6518234.1"/>
    <property type="molecule type" value="Transcribed_RNA"/>
</dbReference>
<evidence type="ECO:0000256" key="1">
    <source>
        <dbReference type="SAM" id="SignalP"/>
    </source>
</evidence>
<dbReference type="EMBL" id="HBUE01282367">
    <property type="protein sequence ID" value="CAG6569766.1"/>
    <property type="molecule type" value="Transcribed_RNA"/>
</dbReference>
<dbReference type="AlphaFoldDB" id="A0A8D8NLP9"/>
<protein>
    <submittedName>
        <fullName evidence="2">(northern house mosquito) hypothetical protein</fullName>
    </submittedName>
</protein>
<sequence>MGCCCCWPPWAAVVGRIWAVGLPDEGCTGDGVGGCAWAATPPSLTTFMPPRPAPPGSMFPAPSGFPIRAPAMFMFGIRFGIVGGDPRTGAIPPGVITFCW</sequence>
<feature type="signal peptide" evidence="1">
    <location>
        <begin position="1"/>
        <end position="19"/>
    </location>
</feature>
<evidence type="ECO:0000313" key="2">
    <source>
        <dbReference type="EMBL" id="CAG6569766.1"/>
    </source>
</evidence>
<accession>A0A8D8NLP9</accession>
<feature type="chain" id="PRO_5036261578" evidence="1">
    <location>
        <begin position="20"/>
        <end position="100"/>
    </location>
</feature>
<name>A0A8D8NLP9_CULPI</name>
<proteinExistence type="predicted"/>